<evidence type="ECO:0000256" key="3">
    <source>
        <dbReference type="ARBA" id="ARBA00022737"/>
    </source>
</evidence>
<keyword evidence="4" id="KW-0106">Calcium</keyword>
<dbReference type="OrthoDB" id="406669at2759"/>
<dbReference type="InterPro" id="IPR001849">
    <property type="entry name" value="PH_domain"/>
</dbReference>
<evidence type="ECO:0000256" key="1">
    <source>
        <dbReference type="ARBA" id="ARBA00004245"/>
    </source>
</evidence>
<dbReference type="PROSITE" id="PS00018">
    <property type="entry name" value="EF_HAND_1"/>
    <property type="match status" value="1"/>
</dbReference>
<name>A0A9P1BIV1_9DINO</name>
<feature type="domain" description="EF-hand" evidence="7">
    <location>
        <begin position="43"/>
        <end position="78"/>
    </location>
</feature>
<comment type="caution">
    <text evidence="8">The sequence shown here is derived from an EMBL/GenBank/DDBJ whole genome shotgun (WGS) entry which is preliminary data.</text>
</comment>
<dbReference type="EMBL" id="CAMXCT030000123">
    <property type="protein sequence ID" value="CAL4761545.1"/>
    <property type="molecule type" value="Genomic_DNA"/>
</dbReference>
<dbReference type="PANTHER" id="PTHR23048:SF59">
    <property type="entry name" value="EF-HAND SUPERFAMILY PROTEIN"/>
    <property type="match status" value="1"/>
</dbReference>
<keyword evidence="5" id="KW-0206">Cytoskeleton</keyword>
<feature type="compositionally biased region" description="Basic and acidic residues" evidence="6">
    <location>
        <begin position="32"/>
        <end position="44"/>
    </location>
</feature>
<dbReference type="Gene3D" id="1.10.238.10">
    <property type="entry name" value="EF-hand"/>
    <property type="match status" value="2"/>
</dbReference>
<evidence type="ECO:0000256" key="2">
    <source>
        <dbReference type="ARBA" id="ARBA00005253"/>
    </source>
</evidence>
<keyword evidence="5" id="KW-0963">Cytoplasm</keyword>
<organism evidence="8">
    <name type="scientific">Cladocopium goreaui</name>
    <dbReference type="NCBI Taxonomy" id="2562237"/>
    <lineage>
        <taxon>Eukaryota</taxon>
        <taxon>Sar</taxon>
        <taxon>Alveolata</taxon>
        <taxon>Dinophyceae</taxon>
        <taxon>Suessiales</taxon>
        <taxon>Symbiodiniaceae</taxon>
        <taxon>Cladocopium</taxon>
    </lineage>
</organism>
<sequence length="598" mass="65952">MALSRGGYGGLGGLGSSVRGGVSSRGGQSGRKKLDTRQGLDDEQKEEIREAFSLFDTERSGAIDARELKAALRALGFEVKKEDVRKMLADIGKDPSQPINFDEFCEMMKGRMPDKNSRAEIDKVFALFDEDDKGKISFRNLKRIAQELGESLTDEELQEMIEEADRDGDGLINPDEFYRVMRKSDDQASSRSWGGMFAWLVGFEECVCQRERNRLWEHDLEVNHSYPAVPGFKELPESGRGKLPPGPRLRAVPTYQAAEAETMLGDPLLVGTLMQIKLEESVQQMTVALYANGFTMQSISGGKTTNRAWSPFSLVEKCQVKTLQHSAYWAVFKLTVFRAGGHDLCLYFACTGGNAYKERDQWVEKIGYLVSKVTQSLYPTSDLQVQPLPGNEATRTRILAGFLLHGSAMDTCQLVYAELHAYSGGESKMTLYRDAWCDRELSTVALSESTTVSTRSGVYCNVFGIDHHRFCARNADEKDLWLRAVSNVKVKLMFEAPDPTIEEIWIFRQSVQERVALIGNAKDPESKALLLEVTNKPPRSPTGDAMDPAPIEDPTPMMQASGGSGDVAAGPAGPAESILPGSTEVKTPLEAPDPAVSS</sequence>
<dbReference type="InterPro" id="IPR011992">
    <property type="entry name" value="EF-hand-dom_pair"/>
</dbReference>
<comment type="subcellular location">
    <subcellularLocation>
        <location evidence="1">Cytoplasm</location>
        <location evidence="1">Cytoskeleton</location>
    </subcellularLocation>
</comment>
<dbReference type="InterPro" id="IPR018247">
    <property type="entry name" value="EF_Hand_1_Ca_BS"/>
</dbReference>
<dbReference type="PROSITE" id="PS50222">
    <property type="entry name" value="EF_HAND_2"/>
    <property type="match status" value="3"/>
</dbReference>
<feature type="domain" description="EF-hand" evidence="7">
    <location>
        <begin position="152"/>
        <end position="187"/>
    </location>
</feature>
<proteinExistence type="inferred from homology"/>
<dbReference type="EMBL" id="CAMXCT010000123">
    <property type="protein sequence ID" value="CAI3974233.1"/>
    <property type="molecule type" value="Genomic_DNA"/>
</dbReference>
<dbReference type="FunFam" id="1.10.238.10:FF:000178">
    <property type="entry name" value="Calmodulin-2 A"/>
    <property type="match status" value="1"/>
</dbReference>
<evidence type="ECO:0000259" key="7">
    <source>
        <dbReference type="PROSITE" id="PS50222"/>
    </source>
</evidence>
<dbReference type="CDD" id="cd00051">
    <property type="entry name" value="EFh"/>
    <property type="match status" value="2"/>
</dbReference>
<protein>
    <submittedName>
        <fullName evidence="10">Caltractin (Centrin)</fullName>
    </submittedName>
</protein>
<evidence type="ECO:0000256" key="4">
    <source>
        <dbReference type="ARBA" id="ARBA00022837"/>
    </source>
</evidence>
<evidence type="ECO:0000256" key="6">
    <source>
        <dbReference type="SAM" id="MobiDB-lite"/>
    </source>
</evidence>
<reference evidence="8" key="1">
    <citation type="submission" date="2022-10" db="EMBL/GenBank/DDBJ databases">
        <authorList>
            <person name="Chen Y."/>
            <person name="Dougan E. K."/>
            <person name="Chan C."/>
            <person name="Rhodes N."/>
            <person name="Thang M."/>
        </authorList>
    </citation>
    <scope>NUCLEOTIDE SEQUENCE</scope>
</reference>
<feature type="region of interest" description="Disordered" evidence="6">
    <location>
        <begin position="534"/>
        <end position="598"/>
    </location>
</feature>
<evidence type="ECO:0000313" key="10">
    <source>
        <dbReference type="EMBL" id="CAL4761545.1"/>
    </source>
</evidence>
<dbReference type="Pfam" id="PF13499">
    <property type="entry name" value="EF-hand_7"/>
    <property type="match status" value="2"/>
</dbReference>
<feature type="domain" description="EF-hand" evidence="7">
    <location>
        <begin position="116"/>
        <end position="151"/>
    </location>
</feature>
<dbReference type="EMBL" id="CAMXCT020000123">
    <property type="protein sequence ID" value="CAL1127608.1"/>
    <property type="molecule type" value="Genomic_DNA"/>
</dbReference>
<dbReference type="InterPro" id="IPR002048">
    <property type="entry name" value="EF_hand_dom"/>
</dbReference>
<keyword evidence="3" id="KW-0677">Repeat</keyword>
<accession>A0A9P1BIV1</accession>
<dbReference type="SUPFAM" id="SSF47473">
    <property type="entry name" value="EF-hand"/>
    <property type="match status" value="1"/>
</dbReference>
<dbReference type="PANTHER" id="PTHR23048">
    <property type="entry name" value="MYOSIN LIGHT CHAIN 1, 3"/>
    <property type="match status" value="1"/>
</dbReference>
<comment type="similarity">
    <text evidence="2">Belongs to the centrin family.</text>
</comment>
<dbReference type="AlphaFoldDB" id="A0A9P1BIV1"/>
<dbReference type="GO" id="GO:0016460">
    <property type="term" value="C:myosin II complex"/>
    <property type="evidence" value="ECO:0007669"/>
    <property type="project" value="TreeGrafter"/>
</dbReference>
<keyword evidence="11" id="KW-1185">Reference proteome</keyword>
<evidence type="ECO:0000313" key="11">
    <source>
        <dbReference type="Proteomes" id="UP001152797"/>
    </source>
</evidence>
<dbReference type="SMART" id="SM00233">
    <property type="entry name" value="PH"/>
    <property type="match status" value="2"/>
</dbReference>
<dbReference type="SMART" id="SM00054">
    <property type="entry name" value="EFh"/>
    <property type="match status" value="4"/>
</dbReference>
<dbReference type="GO" id="GO:0005509">
    <property type="term" value="F:calcium ion binding"/>
    <property type="evidence" value="ECO:0007669"/>
    <property type="project" value="InterPro"/>
</dbReference>
<feature type="region of interest" description="Disordered" evidence="6">
    <location>
        <begin position="1"/>
        <end position="44"/>
    </location>
</feature>
<dbReference type="InterPro" id="IPR050230">
    <property type="entry name" value="CALM/Myosin/TropC-like"/>
</dbReference>
<feature type="compositionally biased region" description="Gly residues" evidence="6">
    <location>
        <begin position="1"/>
        <end position="15"/>
    </location>
</feature>
<evidence type="ECO:0000256" key="5">
    <source>
        <dbReference type="ARBA" id="ARBA00023212"/>
    </source>
</evidence>
<evidence type="ECO:0000313" key="9">
    <source>
        <dbReference type="EMBL" id="CAL1127608.1"/>
    </source>
</evidence>
<reference evidence="9" key="2">
    <citation type="submission" date="2024-04" db="EMBL/GenBank/DDBJ databases">
        <authorList>
            <person name="Chen Y."/>
            <person name="Shah S."/>
            <person name="Dougan E. K."/>
            <person name="Thang M."/>
            <person name="Chan C."/>
        </authorList>
    </citation>
    <scope>NUCLEOTIDE SEQUENCE [LARGE SCALE GENOMIC DNA]</scope>
</reference>
<gene>
    <name evidence="8" type="ORF">C1SCF055_LOCUS2654</name>
</gene>
<dbReference type="Proteomes" id="UP001152797">
    <property type="component" value="Unassembled WGS sequence"/>
</dbReference>
<evidence type="ECO:0000313" key="8">
    <source>
        <dbReference type="EMBL" id="CAI3974233.1"/>
    </source>
</evidence>